<name>A0A4P9ZUI2_9FUNG</name>
<keyword evidence="3" id="KW-1185">Reference proteome</keyword>
<evidence type="ECO:0000313" key="2">
    <source>
        <dbReference type="EMBL" id="RKP36541.1"/>
    </source>
</evidence>
<gene>
    <name evidence="2" type="ORF">BJ085DRAFT_27241</name>
</gene>
<feature type="region of interest" description="Disordered" evidence="1">
    <location>
        <begin position="269"/>
        <end position="288"/>
    </location>
</feature>
<protein>
    <submittedName>
        <fullName evidence="2">Uncharacterized protein</fullName>
    </submittedName>
</protein>
<dbReference type="Proteomes" id="UP000268162">
    <property type="component" value="Unassembled WGS sequence"/>
</dbReference>
<organism evidence="2 3">
    <name type="scientific">Dimargaris cristalligena</name>
    <dbReference type="NCBI Taxonomy" id="215637"/>
    <lineage>
        <taxon>Eukaryota</taxon>
        <taxon>Fungi</taxon>
        <taxon>Fungi incertae sedis</taxon>
        <taxon>Zoopagomycota</taxon>
        <taxon>Kickxellomycotina</taxon>
        <taxon>Dimargaritomycetes</taxon>
        <taxon>Dimargaritales</taxon>
        <taxon>Dimargaritaceae</taxon>
        <taxon>Dimargaris</taxon>
    </lineage>
</organism>
<feature type="compositionally biased region" description="Low complexity" evidence="1">
    <location>
        <begin position="46"/>
        <end position="56"/>
    </location>
</feature>
<feature type="compositionally biased region" description="Polar residues" evidence="1">
    <location>
        <begin position="269"/>
        <end position="280"/>
    </location>
</feature>
<proteinExistence type="predicted"/>
<reference evidence="3" key="1">
    <citation type="journal article" date="2018" name="Nat. Microbiol.">
        <title>Leveraging single-cell genomics to expand the fungal tree of life.</title>
        <authorList>
            <person name="Ahrendt S.R."/>
            <person name="Quandt C.A."/>
            <person name="Ciobanu D."/>
            <person name="Clum A."/>
            <person name="Salamov A."/>
            <person name="Andreopoulos B."/>
            <person name="Cheng J.F."/>
            <person name="Woyke T."/>
            <person name="Pelin A."/>
            <person name="Henrissat B."/>
            <person name="Reynolds N.K."/>
            <person name="Benny G.L."/>
            <person name="Smith M.E."/>
            <person name="James T.Y."/>
            <person name="Grigoriev I.V."/>
        </authorList>
    </citation>
    <scope>NUCLEOTIDE SEQUENCE [LARGE SCALE GENOMIC DNA]</scope>
    <source>
        <strain evidence="3">RSA 468</strain>
    </source>
</reference>
<sequence length="454" mass="51619">MSNLLTHSYSLRRASICLTHRLGLGIGNPILLYFSQTVRTHQSQGPTPTTRKTTPPENFKRSSPSEFGARLAVAAKRGNVDAVTRIWAGFKKYYPEERVASLTQERVVDYLVRLKKYEAVEGIFQMLTEGLPIGELAPATVHTNRIQAQIELRDIAGAVRALSDMHQDSHVPTSDTLVNLLEMYARVRRILPSKEHPFPNLAPVEMGRLDKRFLKEINQSLSKLPSAQYSKRVVRRLMEIHNHFEDYTATLSIWEEGYWQPFKDQYGPQPTRQFRSQPESPVNPPAATDAAPTFRVATLPIISHVTEALGYAGYSSPPAMINALVQKLQDIETYCRKLRLEPTPINYRQLVTAYCRLGHLQAAASVMMNLMAELSPGQLPTRHLLTMVQRLATLQGNNNIRWEMEKWLVQRDPDLAYQLKESGFFVKIPLVNRQLTTEKLPPKSDKSKPRKRSI</sequence>
<dbReference type="EMBL" id="ML002636">
    <property type="protein sequence ID" value="RKP36541.1"/>
    <property type="molecule type" value="Genomic_DNA"/>
</dbReference>
<evidence type="ECO:0000256" key="1">
    <source>
        <dbReference type="SAM" id="MobiDB-lite"/>
    </source>
</evidence>
<evidence type="ECO:0000313" key="3">
    <source>
        <dbReference type="Proteomes" id="UP000268162"/>
    </source>
</evidence>
<accession>A0A4P9ZUI2</accession>
<dbReference type="AlphaFoldDB" id="A0A4P9ZUI2"/>
<feature type="region of interest" description="Disordered" evidence="1">
    <location>
        <begin position="41"/>
        <end position="64"/>
    </location>
</feature>